<dbReference type="Pfam" id="PF00072">
    <property type="entry name" value="Response_reg"/>
    <property type="match status" value="1"/>
</dbReference>
<dbReference type="STRING" id="661089.ciss_24080"/>
<dbReference type="InterPro" id="IPR052048">
    <property type="entry name" value="ST_Response_Regulator"/>
</dbReference>
<dbReference type="PANTHER" id="PTHR43228:SF1">
    <property type="entry name" value="TWO-COMPONENT RESPONSE REGULATOR ARR22"/>
    <property type="match status" value="1"/>
</dbReference>
<gene>
    <name evidence="5" type="ORF">ciss_24080</name>
</gene>
<reference evidence="6" key="1">
    <citation type="submission" date="2016-12" db="EMBL/GenBank/DDBJ databases">
        <title>Draft Genome Sequences od Carboxydothermus pertinax and islandicus, Hydrogenogenic Carboxydotrophic Bacteria.</title>
        <authorList>
            <person name="Fukuyama Y."/>
            <person name="Ohmae K."/>
            <person name="Yoneda Y."/>
            <person name="Yoshida T."/>
            <person name="Sako Y."/>
        </authorList>
    </citation>
    <scope>NUCLEOTIDE SEQUENCE [LARGE SCALE GENOMIC DNA]</scope>
    <source>
        <strain evidence="6">SET</strain>
    </source>
</reference>
<dbReference type="InterPro" id="IPR001789">
    <property type="entry name" value="Sig_transdc_resp-reg_receiver"/>
</dbReference>
<accession>A0A1L8D5L6</accession>
<evidence type="ECO:0000259" key="4">
    <source>
        <dbReference type="PROSITE" id="PS50110"/>
    </source>
</evidence>
<evidence type="ECO:0000313" key="6">
    <source>
        <dbReference type="Proteomes" id="UP000187338"/>
    </source>
</evidence>
<feature type="domain" description="Response regulatory" evidence="4">
    <location>
        <begin position="5"/>
        <end position="119"/>
    </location>
</feature>
<organism evidence="5 6">
    <name type="scientific">Carboxydothermus islandicus</name>
    <dbReference type="NCBI Taxonomy" id="661089"/>
    <lineage>
        <taxon>Bacteria</taxon>
        <taxon>Bacillati</taxon>
        <taxon>Bacillota</taxon>
        <taxon>Clostridia</taxon>
        <taxon>Thermoanaerobacterales</taxon>
        <taxon>Thermoanaerobacteraceae</taxon>
        <taxon>Carboxydothermus</taxon>
    </lineage>
</organism>
<dbReference type="AlphaFoldDB" id="A0A1L8D5L6"/>
<evidence type="ECO:0000313" key="5">
    <source>
        <dbReference type="EMBL" id="GAV26475.1"/>
    </source>
</evidence>
<proteinExistence type="predicted"/>
<dbReference type="InterPro" id="IPR011006">
    <property type="entry name" value="CheY-like_superfamily"/>
</dbReference>
<comment type="function">
    <text evidence="2">May play the central regulatory role in sporulation. It may be an element of the effector pathway responsible for the activation of sporulation genes in response to nutritional stress. Spo0A may act in concert with spo0H (a sigma factor) to control the expression of some genes that are critical to the sporulation process.</text>
</comment>
<feature type="modified residue" description="4-aspartylphosphate" evidence="3">
    <location>
        <position position="54"/>
    </location>
</feature>
<dbReference type="EMBL" id="BDJL01000142">
    <property type="protein sequence ID" value="GAV26475.1"/>
    <property type="molecule type" value="Genomic_DNA"/>
</dbReference>
<dbReference type="CDD" id="cd00156">
    <property type="entry name" value="REC"/>
    <property type="match status" value="1"/>
</dbReference>
<comment type="caution">
    <text evidence="5">The sequence shown here is derived from an EMBL/GenBank/DDBJ whole genome shotgun (WGS) entry which is preliminary data.</text>
</comment>
<keyword evidence="6" id="KW-1185">Reference proteome</keyword>
<protein>
    <recommendedName>
        <fullName evidence="1">Stage 0 sporulation protein A homolog</fullName>
    </recommendedName>
</protein>
<dbReference type="Gene3D" id="3.40.50.2300">
    <property type="match status" value="1"/>
</dbReference>
<keyword evidence="3" id="KW-0597">Phosphoprotein</keyword>
<dbReference type="SUPFAM" id="SSF52172">
    <property type="entry name" value="CheY-like"/>
    <property type="match status" value="1"/>
</dbReference>
<sequence>MDIMQVLIADDQPGIRMLLKIILEQMGFGVHEAKNGQEAVEKALNIRPGLIIMDMRMPYKSGDEAIAEIQSFLPQTDFIVMTAYTAPEVLERIDKEKIFEVIAKPFDVEEFKRVLNKYLVEKFPWKYSFV</sequence>
<dbReference type="RefSeq" id="WP_075866634.1">
    <property type="nucleotide sequence ID" value="NZ_BDJL01000142.1"/>
</dbReference>
<evidence type="ECO:0000256" key="3">
    <source>
        <dbReference type="PROSITE-ProRule" id="PRU00169"/>
    </source>
</evidence>
<dbReference type="Proteomes" id="UP000187338">
    <property type="component" value="Unassembled WGS sequence"/>
</dbReference>
<evidence type="ECO:0000256" key="1">
    <source>
        <dbReference type="ARBA" id="ARBA00018672"/>
    </source>
</evidence>
<dbReference type="PANTHER" id="PTHR43228">
    <property type="entry name" value="TWO-COMPONENT RESPONSE REGULATOR"/>
    <property type="match status" value="1"/>
</dbReference>
<dbReference type="GO" id="GO:0000160">
    <property type="term" value="P:phosphorelay signal transduction system"/>
    <property type="evidence" value="ECO:0007669"/>
    <property type="project" value="InterPro"/>
</dbReference>
<name>A0A1L8D5L6_9THEO</name>
<evidence type="ECO:0000256" key="2">
    <source>
        <dbReference type="ARBA" id="ARBA00024867"/>
    </source>
</evidence>
<dbReference type="SMART" id="SM00448">
    <property type="entry name" value="REC"/>
    <property type="match status" value="1"/>
</dbReference>
<dbReference type="PROSITE" id="PS50110">
    <property type="entry name" value="RESPONSE_REGULATORY"/>
    <property type="match status" value="1"/>
</dbReference>